<evidence type="ECO:0000256" key="2">
    <source>
        <dbReference type="SAM" id="MobiDB-lite"/>
    </source>
</evidence>
<evidence type="ECO:0000256" key="1">
    <source>
        <dbReference type="SAM" id="Coils"/>
    </source>
</evidence>
<proteinExistence type="predicted"/>
<evidence type="ECO:0000313" key="3">
    <source>
        <dbReference type="EMBL" id="KEC64628.1"/>
    </source>
</evidence>
<feature type="coiled-coil region" evidence="1">
    <location>
        <begin position="196"/>
        <end position="257"/>
    </location>
</feature>
<evidence type="ECO:0008006" key="5">
    <source>
        <dbReference type="Google" id="ProtNLM"/>
    </source>
</evidence>
<dbReference type="NCBIfam" id="NF033856">
    <property type="entry name" value="T4SS_effec_BID"/>
    <property type="match status" value="1"/>
</dbReference>
<keyword evidence="4" id="KW-1185">Reference proteome</keyword>
<comment type="caution">
    <text evidence="3">The sequence shown here is derived from an EMBL/GenBank/DDBJ whole genome shotgun (WGS) entry which is preliminary data.</text>
</comment>
<accession>A0ABR4SN64</accession>
<keyword evidence="1" id="KW-0175">Coiled coil</keyword>
<name>A0ABR4SN64_BARQI</name>
<dbReference type="EMBL" id="AHPD01000022">
    <property type="protein sequence ID" value="KEC64628.1"/>
    <property type="molecule type" value="Genomic_DNA"/>
</dbReference>
<feature type="compositionally biased region" description="Polar residues" evidence="2">
    <location>
        <begin position="1"/>
        <end position="13"/>
    </location>
</feature>
<evidence type="ECO:0000313" key="4">
    <source>
        <dbReference type="Proteomes" id="UP000027143"/>
    </source>
</evidence>
<feature type="region of interest" description="Disordered" evidence="2">
    <location>
        <begin position="1"/>
        <end position="24"/>
    </location>
</feature>
<sequence>MKNIKRNSPTQPKTLRPGDKFTFTAPRTRGLENTLISEETLAPLTKMEIAEMAAEDARVHTCRDQIHKLSEIVYGSSKTLDQKMVEIIKNPSVGARLAEQIEKSPHSLANLAGFDLICFKSRARINAEENVELLGCAVSNFAFAVRQAKKEITQEHQAEQNRRGQEVAMPSQSLKNLLSMPKELQQTALAASPLLQKELESLIKQVSNRLSGSEQRALKNKDYDALVKSLGVSQHKAKEITQTVNQAREAQKQLQTQTVSRSKVLAMGQAKIVC</sequence>
<organism evidence="3 4">
    <name type="scientific">Bartonella quintana JK 68</name>
    <dbReference type="NCBI Taxonomy" id="1134503"/>
    <lineage>
        <taxon>Bacteria</taxon>
        <taxon>Pseudomonadati</taxon>
        <taxon>Pseudomonadota</taxon>
        <taxon>Alphaproteobacteria</taxon>
        <taxon>Hyphomicrobiales</taxon>
        <taxon>Bartonellaceae</taxon>
        <taxon>Bartonella</taxon>
    </lineage>
</organism>
<protein>
    <recommendedName>
        <fullName evidence="5">Bartonella effector protein BID domain-containing protein</fullName>
    </recommendedName>
</protein>
<reference evidence="3 4" key="1">
    <citation type="submission" date="2012-04" db="EMBL/GenBank/DDBJ databases">
        <title>The Genome Sequence of Bartonella quintana JK 68.</title>
        <authorList>
            <consortium name="The Broad Institute Genome Sequencing Platform"/>
            <consortium name="The Broad Institute Genome Sequencing Center for Infectious Disease"/>
            <person name="Feldgarden M."/>
            <person name="Kirby J."/>
            <person name="Kosoy M."/>
            <person name="Birtles R."/>
            <person name="Probert W.S."/>
            <person name="Chiaraviglio L."/>
            <person name="Walker B."/>
            <person name="Young S.K."/>
            <person name="Zeng Q."/>
            <person name="Gargeya S."/>
            <person name="Fitzgerald M."/>
            <person name="Haas B."/>
            <person name="Abouelleil A."/>
            <person name="Alvarado L."/>
            <person name="Arachchi H.M."/>
            <person name="Berlin A.M."/>
            <person name="Chapman S.B."/>
            <person name="Goldberg J."/>
            <person name="Griggs A."/>
            <person name="Gujja S."/>
            <person name="Hansen M."/>
            <person name="Howarth C."/>
            <person name="Imamovic A."/>
            <person name="Larimer J."/>
            <person name="McCowen C."/>
            <person name="Montmayeur A."/>
            <person name="Murphy C."/>
            <person name="Neiman D."/>
            <person name="Pearson M."/>
            <person name="Priest M."/>
            <person name="Roberts A."/>
            <person name="Saif S."/>
            <person name="Shea T."/>
            <person name="Sisk P."/>
            <person name="Sykes S."/>
            <person name="Wortman J."/>
            <person name="Nusbaum C."/>
            <person name="Birren B."/>
        </authorList>
    </citation>
    <scope>NUCLEOTIDE SEQUENCE [LARGE SCALE GENOMIC DNA]</scope>
    <source>
        <strain evidence="3 4">JK 68</strain>
    </source>
</reference>
<gene>
    <name evidence="3" type="ORF">O7U_01294</name>
</gene>
<dbReference type="Proteomes" id="UP000027143">
    <property type="component" value="Unassembled WGS sequence"/>
</dbReference>